<dbReference type="Gene3D" id="3.40.50.1820">
    <property type="entry name" value="alpha/beta hydrolase"/>
    <property type="match status" value="1"/>
</dbReference>
<name>A0AAE3CZH1_9HYPH</name>
<dbReference type="GO" id="GO:0004301">
    <property type="term" value="F:epoxide hydrolase activity"/>
    <property type="evidence" value="ECO:0007669"/>
    <property type="project" value="TreeGrafter"/>
</dbReference>
<dbReference type="AlphaFoldDB" id="A0AAE3CZH1"/>
<keyword evidence="4" id="KW-1185">Reference proteome</keyword>
<accession>A0AAE3CZH1</accession>
<gene>
    <name evidence="3" type="ORF">K1W69_05650</name>
</gene>
<dbReference type="PANTHER" id="PTHR42977:SF3">
    <property type="entry name" value="AB HYDROLASE-1 DOMAIN-CONTAINING PROTEIN"/>
    <property type="match status" value="1"/>
</dbReference>
<sequence>MANNQVLRTPEERFKDLPDYAYRPNYLDIRDETLGLLRMHYLDEGPSDGPLVLLLHGEPTWSYLYRKMIPVLAADGLRVLAPDFIGFGKSDKPMDRAAYSYGGHVGWMKQWLSAVAPGAMTLFGQDWGGLIGLRLVAEMPASFDRVMIGNTALPTGDHHPGQAFLDWREYSQSSPTFRIGGVVARGTVKGLSDAEVAAYDAPYPDESYKSGARVFPSLVPISPDDPAASAQKDAWASLRRFDKPFLTCFSDKDPIMKGGEAVFKKLVPGAAGQDHFITRDAGHFLQEDAGPFLAEKMIEFISST</sequence>
<dbReference type="PRINTS" id="PR00111">
    <property type="entry name" value="ABHYDROLASE"/>
</dbReference>
<keyword evidence="1" id="KW-0378">Hydrolase</keyword>
<dbReference type="EMBL" id="JAICBX010000001">
    <property type="protein sequence ID" value="MBW8636669.1"/>
    <property type="molecule type" value="Genomic_DNA"/>
</dbReference>
<dbReference type="SUPFAM" id="SSF53474">
    <property type="entry name" value="alpha/beta-Hydrolases"/>
    <property type="match status" value="1"/>
</dbReference>
<comment type="caution">
    <text evidence="3">The sequence shown here is derived from an EMBL/GenBank/DDBJ whole genome shotgun (WGS) entry which is preliminary data.</text>
</comment>
<dbReference type="InterPro" id="IPR029058">
    <property type="entry name" value="AB_hydrolase_fold"/>
</dbReference>
<evidence type="ECO:0000313" key="3">
    <source>
        <dbReference type="EMBL" id="MBW8636669.1"/>
    </source>
</evidence>
<dbReference type="PRINTS" id="PR00412">
    <property type="entry name" value="EPOXHYDRLASE"/>
</dbReference>
<evidence type="ECO:0000313" key="4">
    <source>
        <dbReference type="Proteomes" id="UP001196509"/>
    </source>
</evidence>
<proteinExistence type="predicted"/>
<reference evidence="3" key="1">
    <citation type="submission" date="2021-08" db="EMBL/GenBank/DDBJ databases">
        <title>Hoeflea bacterium WL0058 sp. nov., isolated from the sediment.</title>
        <authorList>
            <person name="Wang L."/>
            <person name="Zhang D."/>
        </authorList>
    </citation>
    <scope>NUCLEOTIDE SEQUENCE</scope>
    <source>
        <strain evidence="3">WL0058</strain>
    </source>
</reference>
<feature type="domain" description="AB hydrolase-1" evidence="2">
    <location>
        <begin position="50"/>
        <end position="288"/>
    </location>
</feature>
<dbReference type="InterPro" id="IPR000639">
    <property type="entry name" value="Epox_hydrolase-like"/>
</dbReference>
<dbReference type="Proteomes" id="UP001196509">
    <property type="component" value="Unassembled WGS sequence"/>
</dbReference>
<evidence type="ECO:0000259" key="2">
    <source>
        <dbReference type="Pfam" id="PF00561"/>
    </source>
</evidence>
<dbReference type="PANTHER" id="PTHR42977">
    <property type="entry name" value="HYDROLASE-RELATED"/>
    <property type="match status" value="1"/>
</dbReference>
<dbReference type="InterPro" id="IPR051340">
    <property type="entry name" value="Haloalkane_dehalogenase"/>
</dbReference>
<dbReference type="NCBIfam" id="NF002043">
    <property type="entry name" value="PRK00870.1"/>
    <property type="match status" value="1"/>
</dbReference>
<protein>
    <submittedName>
        <fullName evidence="3">Haloalkane dehalogenase</fullName>
    </submittedName>
</protein>
<dbReference type="InterPro" id="IPR000073">
    <property type="entry name" value="AB_hydrolase_1"/>
</dbReference>
<organism evidence="3 4">
    <name type="scientific">Flavimaribacter sediminis</name>
    <dbReference type="NCBI Taxonomy" id="2865987"/>
    <lineage>
        <taxon>Bacteria</taxon>
        <taxon>Pseudomonadati</taxon>
        <taxon>Pseudomonadota</taxon>
        <taxon>Alphaproteobacteria</taxon>
        <taxon>Hyphomicrobiales</taxon>
        <taxon>Rhizobiaceae</taxon>
        <taxon>Flavimaribacter</taxon>
    </lineage>
</organism>
<dbReference type="RefSeq" id="WP_220227332.1">
    <property type="nucleotide sequence ID" value="NZ_JAICBX010000001.1"/>
</dbReference>
<dbReference type="Pfam" id="PF00561">
    <property type="entry name" value="Abhydrolase_1"/>
    <property type="match status" value="1"/>
</dbReference>
<evidence type="ECO:0000256" key="1">
    <source>
        <dbReference type="ARBA" id="ARBA00022801"/>
    </source>
</evidence>